<keyword evidence="1" id="KW-0472">Membrane</keyword>
<protein>
    <submittedName>
        <fullName evidence="2">Uncharacterized protein</fullName>
    </submittedName>
</protein>
<accession>A0A7L7L8K1</accession>
<keyword evidence="1" id="KW-0812">Transmembrane</keyword>
<dbReference type="RefSeq" id="WP_182415913.1">
    <property type="nucleotide sequence ID" value="NZ_CP055153.1"/>
</dbReference>
<proteinExistence type="predicted"/>
<gene>
    <name evidence="2" type="ORF">HUW48_12095</name>
</gene>
<keyword evidence="1" id="KW-1133">Transmembrane helix</keyword>
<evidence type="ECO:0000256" key="1">
    <source>
        <dbReference type="SAM" id="Phobius"/>
    </source>
</evidence>
<evidence type="ECO:0000313" key="3">
    <source>
        <dbReference type="Proteomes" id="UP000514509"/>
    </source>
</evidence>
<reference evidence="2 3" key="1">
    <citation type="submission" date="2020-08" db="EMBL/GenBank/DDBJ databases">
        <title>Adhaeribacter dokdonensis sp. nov., isolated from the rhizosphere of Elymus tsukushiensis, a plant native to the Dokdo Islands, Republic of Korea.</title>
        <authorList>
            <person name="Ghim S.Y."/>
        </authorList>
    </citation>
    <scope>NUCLEOTIDE SEQUENCE [LARGE SCALE GENOMIC DNA]</scope>
    <source>
        <strain evidence="2 3">KUDC8001</strain>
    </source>
</reference>
<evidence type="ECO:0000313" key="2">
    <source>
        <dbReference type="EMBL" id="QMU28729.1"/>
    </source>
</evidence>
<sequence>METSQVQNKLADLIKNPTAIMDAVKNPGKFGLDYYNSLSNRNKQYLVFAGAAGLLIYGIILGRQNKIS</sequence>
<dbReference type="EMBL" id="CP055153">
    <property type="protein sequence ID" value="QMU28729.1"/>
    <property type="molecule type" value="Genomic_DNA"/>
</dbReference>
<feature type="transmembrane region" description="Helical" evidence="1">
    <location>
        <begin position="45"/>
        <end position="62"/>
    </location>
</feature>
<dbReference type="KEGG" id="add:HUW48_12095"/>
<organism evidence="2 3">
    <name type="scientific">Adhaeribacter radiodurans</name>
    <dbReference type="NCBI Taxonomy" id="2745197"/>
    <lineage>
        <taxon>Bacteria</taxon>
        <taxon>Pseudomonadati</taxon>
        <taxon>Bacteroidota</taxon>
        <taxon>Cytophagia</taxon>
        <taxon>Cytophagales</taxon>
        <taxon>Hymenobacteraceae</taxon>
        <taxon>Adhaeribacter</taxon>
    </lineage>
</organism>
<name>A0A7L7L8K1_9BACT</name>
<keyword evidence="3" id="KW-1185">Reference proteome</keyword>
<dbReference type="Proteomes" id="UP000514509">
    <property type="component" value="Chromosome"/>
</dbReference>
<dbReference type="AlphaFoldDB" id="A0A7L7L8K1"/>